<evidence type="ECO:0000259" key="3">
    <source>
        <dbReference type="Pfam" id="PF01048"/>
    </source>
</evidence>
<proteinExistence type="inferred from homology"/>
<dbReference type="NCBIfam" id="TIGR01719">
    <property type="entry name" value="euk_UDPppase"/>
    <property type="match status" value="1"/>
</dbReference>
<dbReference type="PANTHER" id="PTHR43691:SF11">
    <property type="entry name" value="FI09636P-RELATED"/>
    <property type="match status" value="1"/>
</dbReference>
<dbReference type="GO" id="GO:0009166">
    <property type="term" value="P:nucleotide catabolic process"/>
    <property type="evidence" value="ECO:0007669"/>
    <property type="project" value="InterPro"/>
</dbReference>
<dbReference type="GO" id="GO:0004850">
    <property type="term" value="F:uridine phosphorylase activity"/>
    <property type="evidence" value="ECO:0007669"/>
    <property type="project" value="InterPro"/>
</dbReference>
<dbReference type="InterPro" id="IPR035994">
    <property type="entry name" value="Nucleoside_phosphorylase_sf"/>
</dbReference>
<dbReference type="SUPFAM" id="SSF53167">
    <property type="entry name" value="Purine and uridine phosphorylases"/>
    <property type="match status" value="2"/>
</dbReference>
<dbReference type="Gene3D" id="3.40.50.1580">
    <property type="entry name" value="Nucleoside phosphorylase domain"/>
    <property type="match status" value="2"/>
</dbReference>
<reference evidence="4 5" key="1">
    <citation type="submission" date="2024-03" db="EMBL/GenBank/DDBJ databases">
        <title>Adaptation during the transition from Ophiocordyceps entomopathogen to insect associate is accompanied by gene loss and intensified selection.</title>
        <authorList>
            <person name="Ward C.M."/>
            <person name="Onetto C.A."/>
            <person name="Borneman A.R."/>
        </authorList>
    </citation>
    <scope>NUCLEOTIDE SEQUENCE [LARGE SCALE GENOMIC DNA]</scope>
    <source>
        <strain evidence="4">AWRI1</strain>
        <tissue evidence="4">Single Adult Female</tissue>
    </source>
</reference>
<organism evidence="4 5">
    <name type="scientific">Parthenolecanium corni</name>
    <dbReference type="NCBI Taxonomy" id="536013"/>
    <lineage>
        <taxon>Eukaryota</taxon>
        <taxon>Metazoa</taxon>
        <taxon>Ecdysozoa</taxon>
        <taxon>Arthropoda</taxon>
        <taxon>Hexapoda</taxon>
        <taxon>Insecta</taxon>
        <taxon>Pterygota</taxon>
        <taxon>Neoptera</taxon>
        <taxon>Paraneoptera</taxon>
        <taxon>Hemiptera</taxon>
        <taxon>Sternorrhyncha</taxon>
        <taxon>Coccoidea</taxon>
        <taxon>Coccidae</taxon>
        <taxon>Parthenolecanium</taxon>
    </lineage>
</organism>
<dbReference type="PANTHER" id="PTHR43691">
    <property type="entry name" value="URIDINE PHOSPHORYLASE"/>
    <property type="match status" value="1"/>
</dbReference>
<keyword evidence="5" id="KW-1185">Reference proteome</keyword>
<evidence type="ECO:0000313" key="4">
    <source>
        <dbReference type="EMBL" id="KAK7584252.1"/>
    </source>
</evidence>
<gene>
    <name evidence="4" type="ORF">V9T40_005215</name>
</gene>
<evidence type="ECO:0000256" key="2">
    <source>
        <dbReference type="PIRSR" id="PIRSR610059-50"/>
    </source>
</evidence>
<comment type="similarity">
    <text evidence="1">Belongs to the PNP/UDP phosphorylase family.</text>
</comment>
<feature type="domain" description="Nucleoside phosphorylase" evidence="3">
    <location>
        <begin position="313"/>
        <end position="564"/>
    </location>
</feature>
<dbReference type="InterPro" id="IPR000845">
    <property type="entry name" value="Nucleoside_phosphorylase_d"/>
</dbReference>
<dbReference type="CDD" id="cd17763">
    <property type="entry name" value="UP_hUPP-like"/>
    <property type="match status" value="1"/>
</dbReference>
<feature type="binding site" evidence="2">
    <location>
        <position position="354"/>
    </location>
    <ligand>
        <name>phosphate</name>
        <dbReference type="ChEBI" id="CHEBI:43474"/>
    </ligand>
</feature>
<dbReference type="InterPro" id="IPR010059">
    <property type="entry name" value="Uridine_phosphorylase_euk"/>
</dbReference>
<accession>A0AAN9Y2V5</accession>
<name>A0AAN9Y2V5_9HEMI</name>
<dbReference type="GO" id="GO:0005829">
    <property type="term" value="C:cytosol"/>
    <property type="evidence" value="ECO:0007669"/>
    <property type="project" value="TreeGrafter"/>
</dbReference>
<protein>
    <recommendedName>
        <fullName evidence="3">Nucleoside phosphorylase domain-containing protein</fullName>
    </recommendedName>
</protein>
<comment type="caution">
    <text evidence="4">The sequence shown here is derived from an EMBL/GenBank/DDBJ whole genome shotgun (WGS) entry which is preliminary data.</text>
</comment>
<feature type="binding site" evidence="2">
    <location>
        <begin position="398"/>
        <end position="401"/>
    </location>
    <ligand>
        <name>phosphate</name>
        <dbReference type="ChEBI" id="CHEBI:43474"/>
    </ligand>
</feature>
<feature type="binding site" evidence="2">
    <location>
        <position position="479"/>
    </location>
    <ligand>
        <name>substrate</name>
    </ligand>
</feature>
<sequence>MKDCAHFILNELGLAPPNGSTELQDLTAHGHRYSMFKAGCVLCVNHGMGYASITILLHEIIKLLHYAEVNDPIIIRTGTCGSLDTPLGTVIISDAAVNDFCEPYFCTPILGKMVKQPVGVNQEVVNELKELSQNHFNFPVITGKTMSNEHLYESTASKSAVLSYGTDEQRNEYFEKLIANNVVNLDMESVALFSITYQMGIKAAVINVVVNTILTDNMVAVTNKRFSVFSHREIHKPENENQKWRTKISSQNELQFNMAISSSIFVVQMMLVYDEGGIKMKNPNIELMDQDILYHLALGNESHDLVEMFGDVKFICMGGTPKRMEQFAHYIMEEIGYRLPTGTALQDISRFSYRYAMYKVGPVLSISHGMGVPSLTILLHEIIKLMYHAKVKDPIFFRIGTCGGIGIEPGSVVVTEEAVDELLKPFYEVAILGKIVKRPALLNKKLIREIKALVSSEDPYSVLSGKTMCTNDFYEGQARMDGAFCEFSEIERLEYLERLQKNGVINIEMESSAFAALTYHAGIKSAIVCVAYLDRLKHDQIFHPKEVLEEWQKRPQILVARYIKRYLQKVQTKTTELYDGSYPYNHLCNSMCVKSPRRFKLVQQESESYD</sequence>
<dbReference type="AlphaFoldDB" id="A0AAN9Y2V5"/>
<feature type="domain" description="Nucleoside phosphorylase" evidence="3">
    <location>
        <begin position="28"/>
        <end position="215"/>
    </location>
</feature>
<feature type="binding site" evidence="2">
    <location>
        <position position="477"/>
    </location>
    <ligand>
        <name>substrate</name>
    </ligand>
</feature>
<dbReference type="EMBL" id="JBBCAQ010000032">
    <property type="protein sequence ID" value="KAK7584252.1"/>
    <property type="molecule type" value="Genomic_DNA"/>
</dbReference>
<dbReference type="GO" id="GO:0006218">
    <property type="term" value="P:uridine catabolic process"/>
    <property type="evidence" value="ECO:0007669"/>
    <property type="project" value="TreeGrafter"/>
</dbReference>
<evidence type="ECO:0000313" key="5">
    <source>
        <dbReference type="Proteomes" id="UP001367676"/>
    </source>
</evidence>
<dbReference type="Proteomes" id="UP001367676">
    <property type="component" value="Unassembled WGS sequence"/>
</dbReference>
<evidence type="ECO:0000256" key="1">
    <source>
        <dbReference type="ARBA" id="ARBA00010456"/>
    </source>
</evidence>
<dbReference type="Pfam" id="PF01048">
    <property type="entry name" value="PNP_UDP_1"/>
    <property type="match status" value="2"/>
</dbReference>